<protein>
    <submittedName>
        <fullName evidence="2">Uncharacterized protein</fullName>
    </submittedName>
</protein>
<dbReference type="Proteomes" id="UP000230007">
    <property type="component" value="Unassembled WGS sequence"/>
</dbReference>
<gene>
    <name evidence="2" type="ORF">COX15_01765</name>
</gene>
<keyword evidence="1" id="KW-0812">Transmembrane</keyword>
<evidence type="ECO:0000256" key="1">
    <source>
        <dbReference type="SAM" id="Phobius"/>
    </source>
</evidence>
<dbReference type="AlphaFoldDB" id="A0A2H0AKS9"/>
<name>A0A2H0AKS9_9BACT</name>
<dbReference type="EMBL" id="PCSK01000038">
    <property type="protein sequence ID" value="PIP45994.1"/>
    <property type="molecule type" value="Genomic_DNA"/>
</dbReference>
<keyword evidence="1" id="KW-0472">Membrane</keyword>
<keyword evidence="1" id="KW-1133">Transmembrane helix</keyword>
<feature type="transmembrane region" description="Helical" evidence="1">
    <location>
        <begin position="12"/>
        <end position="31"/>
    </location>
</feature>
<evidence type="ECO:0000313" key="2">
    <source>
        <dbReference type="EMBL" id="PIP45994.1"/>
    </source>
</evidence>
<proteinExistence type="predicted"/>
<accession>A0A2H0AKS9</accession>
<reference evidence="2 3" key="1">
    <citation type="submission" date="2017-09" db="EMBL/GenBank/DDBJ databases">
        <title>Depth-based differentiation of microbial function through sediment-hosted aquifers and enrichment of novel symbionts in the deep terrestrial subsurface.</title>
        <authorList>
            <person name="Probst A.J."/>
            <person name="Ladd B."/>
            <person name="Jarett J.K."/>
            <person name="Geller-Mcgrath D.E."/>
            <person name="Sieber C.M."/>
            <person name="Emerson J.B."/>
            <person name="Anantharaman K."/>
            <person name="Thomas B.C."/>
            <person name="Malmstrom R."/>
            <person name="Stieglmeier M."/>
            <person name="Klingl A."/>
            <person name="Woyke T."/>
            <person name="Ryan C.M."/>
            <person name="Banfield J.F."/>
        </authorList>
    </citation>
    <scope>NUCLEOTIDE SEQUENCE [LARGE SCALE GENOMIC DNA]</scope>
    <source>
        <strain evidence="2">CG23_combo_of_CG06-09_8_20_14_all_42_19</strain>
    </source>
</reference>
<sequence>MHRFLRQLLYGLFYLSVVAVFAGGIYHFFFISEPTCFDNIQNQNETGTDCGGSCIDCEFKTLTLKISEPLVFEAGQFKSTILTEITNPSINYGLNDFEYEFQIFSSFGTILPQRPHGRSYILAGESKYIIVPGIDIDRSYIGKVVLNIPNQNWEPKTSLPNYNFRFGNVQTSQSQKSVQVSGMLKNDSSSGFPSVNLVGILFDKSGKIINASSTKVDNISAFSEIQFTIFYPPVNNIPEINFAATKVFYEIKR</sequence>
<organism evidence="2 3">
    <name type="scientific">Candidatus Colwellbacteria bacterium CG23_combo_of_CG06-09_8_20_14_all_42_19</name>
    <dbReference type="NCBI Taxonomy" id="1974541"/>
    <lineage>
        <taxon>Bacteria</taxon>
        <taxon>Candidatus Colwelliibacteriota</taxon>
    </lineage>
</organism>
<evidence type="ECO:0000313" key="3">
    <source>
        <dbReference type="Proteomes" id="UP000230007"/>
    </source>
</evidence>
<comment type="caution">
    <text evidence="2">The sequence shown here is derived from an EMBL/GenBank/DDBJ whole genome shotgun (WGS) entry which is preliminary data.</text>
</comment>